<sequence length="567" mass="63281">MNRLKQILSRIDGRGYKAYKDIQGEYRFPGFRLFIDYVQGDPFAAPSRIRVRMDQEKAGYPKEWYEQPHRRVALEDWITRLWSKKADRYSFRAKGTGKSGMIAVDRPGQEILPRTSVVVNDQFVEVRVTVGLPARGRSVLGRKADEMLCDYLPRLVDEALPVASLDPEKVEERMRLVDNQQAVRAFLAEKGWIAFVADGAILPRESGISDKPLSSGQVIRFRSPESLQATVDVPHGDPIRGMVIRDGITLIVGGGYHGKSTLLKALERGVYDHVAGDGREYVITSDTAVKVRAEDGRRVEKVNISPFINNLPFGRDTERFSTEDASGSTSQATNIVESLELGADCLLIDEDTSATNFMIRDGRMQRLVAKGKEPITPFIDKVRQLYAERGTSSVLVLGGSGDYFDVADTVIMMDEYLPHEVTSEAKEIAQSRENDRTEEGGERFGEVTPRHLLPQGFNPRKGKKEKVDAKGLTTIVFGTTTVDLSGVEQLVDSSQTRAIADMMRRLGKQADGKRSLKELIDDLYQEVERSGLDAVSPFRGQHPGDLALPRKLELAAALNRLRTLKVR</sequence>
<evidence type="ECO:0000313" key="4">
    <source>
        <dbReference type="EMBL" id="OYD08507.1"/>
    </source>
</evidence>
<evidence type="ECO:0000259" key="1">
    <source>
        <dbReference type="Pfam" id="PF09818"/>
    </source>
</evidence>
<dbReference type="Pfam" id="PF21117">
    <property type="entry name" value="MRB1590_C"/>
    <property type="match status" value="1"/>
</dbReference>
<dbReference type="AlphaFoldDB" id="A0A235B9E2"/>
<dbReference type="Pfam" id="PF20446">
    <property type="entry name" value="ABC_N"/>
    <property type="match status" value="1"/>
</dbReference>
<dbReference type="PANTHER" id="PTHR38149:SF1">
    <property type="entry name" value="ATPASE"/>
    <property type="match status" value="1"/>
</dbReference>
<dbReference type="InterPro" id="IPR049069">
    <property type="entry name" value="MRB1590-like_C"/>
</dbReference>
<dbReference type="InterPro" id="IPR046833">
    <property type="entry name" value="ABC_N"/>
</dbReference>
<dbReference type="OrthoDB" id="9809999at2"/>
<evidence type="ECO:0000313" key="5">
    <source>
        <dbReference type="Proteomes" id="UP000215459"/>
    </source>
</evidence>
<evidence type="ECO:0000259" key="3">
    <source>
        <dbReference type="Pfam" id="PF21117"/>
    </source>
</evidence>
<dbReference type="Proteomes" id="UP000215459">
    <property type="component" value="Unassembled WGS sequence"/>
</dbReference>
<proteinExistence type="predicted"/>
<evidence type="ECO:0000259" key="2">
    <source>
        <dbReference type="Pfam" id="PF20446"/>
    </source>
</evidence>
<dbReference type="Pfam" id="PF09818">
    <property type="entry name" value="ABC_ATPase"/>
    <property type="match status" value="1"/>
</dbReference>
<feature type="domain" description="ATPase of the ABC class N-terminal" evidence="2">
    <location>
        <begin position="1"/>
        <end position="160"/>
    </location>
</feature>
<dbReference type="SUPFAM" id="SSF52540">
    <property type="entry name" value="P-loop containing nucleoside triphosphate hydrolases"/>
    <property type="match status" value="1"/>
</dbReference>
<reference evidence="4 5" key="1">
    <citation type="submission" date="2017-07" db="EMBL/GenBank/DDBJ databases">
        <title>The genome sequence of Paludifilum halophilum highlights mechanisms for microbial adaptation to high salt environemnts.</title>
        <authorList>
            <person name="Belbahri L."/>
        </authorList>
    </citation>
    <scope>NUCLEOTIDE SEQUENCE [LARGE SCALE GENOMIC DNA]</scope>
    <source>
        <strain evidence="4 5">DSM 102817</strain>
    </source>
</reference>
<dbReference type="EMBL" id="NOWF01000003">
    <property type="protein sequence ID" value="OYD08507.1"/>
    <property type="molecule type" value="Genomic_DNA"/>
</dbReference>
<keyword evidence="5" id="KW-1185">Reference proteome</keyword>
<accession>A0A235B9E2</accession>
<dbReference type="RefSeq" id="WP_094263812.1">
    <property type="nucleotide sequence ID" value="NZ_NOWF01000003.1"/>
</dbReference>
<comment type="caution">
    <text evidence="4">The sequence shown here is derived from an EMBL/GenBank/DDBJ whole genome shotgun (WGS) entry which is preliminary data.</text>
</comment>
<gene>
    <name evidence="4" type="ORF">CHM34_06680</name>
</gene>
<feature type="domain" description="ATPase of the ABC class C-terminal" evidence="1">
    <location>
        <begin position="168"/>
        <end position="450"/>
    </location>
</feature>
<dbReference type="InterPro" id="IPR019195">
    <property type="entry name" value="ABC_ATPase_put"/>
</dbReference>
<protein>
    <submittedName>
        <fullName evidence="4">ATPase</fullName>
    </submittedName>
</protein>
<organism evidence="4 5">
    <name type="scientific">Paludifilum halophilum</name>
    <dbReference type="NCBI Taxonomy" id="1642702"/>
    <lineage>
        <taxon>Bacteria</taxon>
        <taxon>Bacillati</taxon>
        <taxon>Bacillota</taxon>
        <taxon>Bacilli</taxon>
        <taxon>Bacillales</taxon>
        <taxon>Thermoactinomycetaceae</taxon>
        <taxon>Paludifilum</taxon>
    </lineage>
</organism>
<dbReference type="PANTHER" id="PTHR38149">
    <property type="entry name" value="ATPASE"/>
    <property type="match status" value="1"/>
</dbReference>
<feature type="domain" description="MRB1590-like C-terminal" evidence="3">
    <location>
        <begin position="466"/>
        <end position="567"/>
    </location>
</feature>
<name>A0A235B9E2_9BACL</name>
<dbReference type="InterPro" id="IPR027417">
    <property type="entry name" value="P-loop_NTPase"/>
</dbReference>
<dbReference type="InterPro" id="IPR046834">
    <property type="entry name" value="ABC_ATPase_C"/>
</dbReference>